<dbReference type="FunFam" id="1.10.150.20:FF:000024">
    <property type="entry name" value="DNA polymerase gamma, catalytic subunit"/>
    <property type="match status" value="1"/>
</dbReference>
<keyword evidence="8" id="KW-0235">DNA replication</keyword>
<organism evidence="17 18">
    <name type="scientific">Brassicogethes aeneus</name>
    <name type="common">Rape pollen beetle</name>
    <name type="synonym">Meligethes aeneus</name>
    <dbReference type="NCBI Taxonomy" id="1431903"/>
    <lineage>
        <taxon>Eukaryota</taxon>
        <taxon>Metazoa</taxon>
        <taxon>Ecdysozoa</taxon>
        <taxon>Arthropoda</taxon>
        <taxon>Hexapoda</taxon>
        <taxon>Insecta</taxon>
        <taxon>Pterygota</taxon>
        <taxon>Neoptera</taxon>
        <taxon>Endopterygota</taxon>
        <taxon>Coleoptera</taxon>
        <taxon>Polyphaga</taxon>
        <taxon>Cucujiformia</taxon>
        <taxon>Nitidulidae</taxon>
        <taxon>Meligethinae</taxon>
        <taxon>Brassicogethes</taxon>
    </lineage>
</organism>
<comment type="similarity">
    <text evidence="3">Belongs to the DNA polymerase type-A family.</text>
</comment>
<evidence type="ECO:0000256" key="6">
    <source>
        <dbReference type="ARBA" id="ARBA00022679"/>
    </source>
</evidence>
<dbReference type="EC" id="2.7.7.7" evidence="4"/>
<dbReference type="GO" id="GO:0042645">
    <property type="term" value="C:mitochondrial nucleoid"/>
    <property type="evidence" value="ECO:0007669"/>
    <property type="project" value="UniProtKB-SubCell"/>
</dbReference>
<evidence type="ECO:0000256" key="11">
    <source>
        <dbReference type="ARBA" id="ARBA00023125"/>
    </source>
</evidence>
<comment type="cofactor">
    <cofactor evidence="1">
        <name>Mg(2+)</name>
        <dbReference type="ChEBI" id="CHEBI:18420"/>
    </cofactor>
</comment>
<dbReference type="GO" id="GO:0003677">
    <property type="term" value="F:DNA binding"/>
    <property type="evidence" value="ECO:0007669"/>
    <property type="project" value="UniProtKB-KW"/>
</dbReference>
<dbReference type="EMBL" id="OV121138">
    <property type="protein sequence ID" value="CAH0561266.1"/>
    <property type="molecule type" value="Genomic_DNA"/>
</dbReference>
<comment type="subcellular location">
    <subcellularLocation>
        <location evidence="2">Mitochondrion matrix</location>
        <location evidence="2">Mitochondrion nucleoid</location>
    </subcellularLocation>
</comment>
<dbReference type="AlphaFoldDB" id="A0A9P0BEB5"/>
<dbReference type="Proteomes" id="UP001154078">
    <property type="component" value="Chromosome 7"/>
</dbReference>
<evidence type="ECO:0000256" key="13">
    <source>
        <dbReference type="ARBA" id="ARBA00023271"/>
    </source>
</evidence>
<dbReference type="GO" id="GO:0005760">
    <property type="term" value="C:gamma DNA polymerase complex"/>
    <property type="evidence" value="ECO:0007669"/>
    <property type="project" value="InterPro"/>
</dbReference>
<keyword evidence="11" id="KW-0238">DNA-binding</keyword>
<dbReference type="InterPro" id="IPR012337">
    <property type="entry name" value="RNaseH-like_sf"/>
</dbReference>
<dbReference type="SMART" id="SM00482">
    <property type="entry name" value="POLAc"/>
    <property type="match status" value="1"/>
</dbReference>
<evidence type="ECO:0000256" key="9">
    <source>
        <dbReference type="ARBA" id="ARBA00022842"/>
    </source>
</evidence>
<dbReference type="PROSITE" id="PS00447">
    <property type="entry name" value="DNA_POLYMERASE_A"/>
    <property type="match status" value="1"/>
</dbReference>
<gene>
    <name evidence="17" type="ORF">MELIAE_LOCUS10842</name>
</gene>
<keyword evidence="12" id="KW-0496">Mitochondrion</keyword>
<dbReference type="InterPro" id="IPR002297">
    <property type="entry name" value="DNA-dir_DNA_pol_A_mt"/>
</dbReference>
<sequence>MLILGKMYKTRYFKFKNVIHRKVYTRDTLPSSTKKIYKPNPDKIAPKRKNMEGRFEKTVTGFRRNKLGIQMLSRALYDQIFPEGDNTKVNSDVIEKCIKTLEEQNMISKEDDFLQDVDIKLPKLQGKNIEEHFYNIAKEQAEPYLKLVGGLIGEIPLKPKLWVLQSGWTQYKDGEIPIKVPYPPEEALVFDVEVCMAAGKAPTLATAVSNSAWYAWVSPTLVEGTHKPVTSHSYTENILINLESTEKDSGLKISSHMAKPKVVVGHNVSYDRAKIREQYWLKSTGTKFVDTMSLHVCIGGLTSYQRAVIKSDKFNDEDDSWRSYSSLNSLVEVYKLFCGESLEKETRNLFVEGTISEIKDNFQLVMAYCANDVTATHKVLQKMFPLFRERFPHPATFSGMLEIGGAYLPVNGNWSRYVADSEQAYEDLEIEGKVILARRADQACQLSHDNMYECDLWMWDQDWDVKNIKTKKVPAKKKKQEEPPQAPTASTSEEEEPDPLREKFAPLWNTKEYLSSVKTLLPGYPNWYRKLCTKPSSGKDWVPGPHLISTSMQITPKLLNLTWEGYPLHHLREKGWGFLVPFTDDLNVTDRLPLKQLIEKCPLLSNKDGGTLDFNSQTLHSQVERHLGQKDFYSRVKKDKTQGLYKGSGVFCNTEVEDCCYFMKLPHKDGASYNVGNPLAKDFLNKFSENVLAGDTESAEKVLTIARMLSYWRNNRDRIMEQMVVWLERRGLPKNMQENSYGAILPQVVVCGTLTRRASEPTWMTASNAHRDRIGSELRAMVQAPPGYNIVGADVDSQELWIASVLGDARHARLHGATPLGWMTLSGTKSRATDMHSVTAKAVGISRDHAKVINYARIYGAGQNFAERLLKQFNPTLTQAEARSKATKMFNLTKGKRIYFIKQDYRLDFADIPYGKWQAFEIAKACGKSLSEMFHESKWVGGTESAMFNCLEEIANQDSPRTPFLNCRLSRALEPKNNGDDRFLPTRVNWVVQSGAVDFLHLMLVCMKWLMEDKVRFCLSFHDEVRYLVPEQHKYMAALSMHVTNLLTRSFCSYKLGLNDLPQSVAFFSSVEVDTVLRKESKQDCVTPSNPHGLTMGYNVPNGESLDIHQAIEKAKQENFLLYKK</sequence>
<accession>A0A9P0BEB5</accession>
<dbReference type="PANTHER" id="PTHR10267">
    <property type="entry name" value="DNA POLYMERASE SUBUNIT GAMMA-1"/>
    <property type="match status" value="1"/>
</dbReference>
<dbReference type="FunFam" id="3.30.420.390:FF:000004">
    <property type="entry name" value="DNA polymerase subunit gamma-1, mitochondrial"/>
    <property type="match status" value="1"/>
</dbReference>
<keyword evidence="6" id="KW-0808">Transferase</keyword>
<dbReference type="PRINTS" id="PR00867">
    <property type="entry name" value="DNAPOLG"/>
</dbReference>
<dbReference type="GO" id="GO:0006264">
    <property type="term" value="P:mitochondrial DNA replication"/>
    <property type="evidence" value="ECO:0007669"/>
    <property type="project" value="TreeGrafter"/>
</dbReference>
<evidence type="ECO:0000259" key="16">
    <source>
        <dbReference type="SMART" id="SM00482"/>
    </source>
</evidence>
<keyword evidence="7" id="KW-0548">Nucleotidyltransferase</keyword>
<dbReference type="SUPFAM" id="SSF56672">
    <property type="entry name" value="DNA/RNA polymerases"/>
    <property type="match status" value="1"/>
</dbReference>
<dbReference type="GO" id="GO:0003887">
    <property type="term" value="F:DNA-directed DNA polymerase activity"/>
    <property type="evidence" value="ECO:0007669"/>
    <property type="project" value="UniProtKB-KW"/>
</dbReference>
<keyword evidence="10" id="KW-0239">DNA-directed DNA polymerase</keyword>
<dbReference type="Pfam" id="PF18136">
    <property type="entry name" value="DNApol_Exo"/>
    <property type="match status" value="1"/>
</dbReference>
<evidence type="ECO:0000256" key="4">
    <source>
        <dbReference type="ARBA" id="ARBA00012417"/>
    </source>
</evidence>
<dbReference type="GO" id="GO:0008408">
    <property type="term" value="F:3'-5' exonuclease activity"/>
    <property type="evidence" value="ECO:0007669"/>
    <property type="project" value="TreeGrafter"/>
</dbReference>
<dbReference type="SUPFAM" id="SSF53098">
    <property type="entry name" value="Ribonuclease H-like"/>
    <property type="match status" value="1"/>
</dbReference>
<keyword evidence="9" id="KW-0460">Magnesium</keyword>
<dbReference type="Gene3D" id="1.10.150.20">
    <property type="entry name" value="5' to 3' exonuclease, C-terminal subdomain"/>
    <property type="match status" value="1"/>
</dbReference>
<evidence type="ECO:0000256" key="8">
    <source>
        <dbReference type="ARBA" id="ARBA00022705"/>
    </source>
</evidence>
<reference evidence="17" key="1">
    <citation type="submission" date="2021-12" db="EMBL/GenBank/DDBJ databases">
        <authorList>
            <person name="King R."/>
        </authorList>
    </citation>
    <scope>NUCLEOTIDE SEQUENCE</scope>
</reference>
<proteinExistence type="inferred from homology"/>
<evidence type="ECO:0000256" key="10">
    <source>
        <dbReference type="ARBA" id="ARBA00022932"/>
    </source>
</evidence>
<keyword evidence="13" id="KW-1135">Mitochondrion nucleoid</keyword>
<feature type="domain" description="DNA-directed DNA polymerase family A palm" evidence="16">
    <location>
        <begin position="775"/>
        <end position="1033"/>
    </location>
</feature>
<evidence type="ECO:0000313" key="18">
    <source>
        <dbReference type="Proteomes" id="UP001154078"/>
    </source>
</evidence>
<dbReference type="Gene3D" id="3.30.70.370">
    <property type="match status" value="1"/>
</dbReference>
<feature type="region of interest" description="Disordered" evidence="15">
    <location>
        <begin position="472"/>
        <end position="500"/>
    </location>
</feature>
<keyword evidence="18" id="KW-1185">Reference proteome</keyword>
<dbReference type="InterPro" id="IPR001098">
    <property type="entry name" value="DNA-dir_DNA_pol_A_palm_dom"/>
</dbReference>
<dbReference type="InterPro" id="IPR019760">
    <property type="entry name" value="DNA-dir_DNA_pol_A_CS"/>
</dbReference>
<evidence type="ECO:0000256" key="12">
    <source>
        <dbReference type="ARBA" id="ARBA00023128"/>
    </source>
</evidence>
<evidence type="ECO:0000256" key="15">
    <source>
        <dbReference type="SAM" id="MobiDB-lite"/>
    </source>
</evidence>
<dbReference type="PANTHER" id="PTHR10267:SF0">
    <property type="entry name" value="DNA POLYMERASE SUBUNIT GAMMA-1"/>
    <property type="match status" value="1"/>
</dbReference>
<evidence type="ECO:0000256" key="1">
    <source>
        <dbReference type="ARBA" id="ARBA00001946"/>
    </source>
</evidence>
<evidence type="ECO:0000256" key="3">
    <source>
        <dbReference type="ARBA" id="ARBA00007705"/>
    </source>
</evidence>
<evidence type="ECO:0000256" key="5">
    <source>
        <dbReference type="ARBA" id="ARBA00015350"/>
    </source>
</evidence>
<dbReference type="InterPro" id="IPR041336">
    <property type="entry name" value="DNApol_Exo"/>
</dbReference>
<evidence type="ECO:0000313" key="17">
    <source>
        <dbReference type="EMBL" id="CAH0561266.1"/>
    </source>
</evidence>
<dbReference type="InterPro" id="IPR043502">
    <property type="entry name" value="DNA/RNA_pol_sf"/>
</dbReference>
<evidence type="ECO:0000256" key="2">
    <source>
        <dbReference type="ARBA" id="ARBA00004436"/>
    </source>
</evidence>
<dbReference type="Pfam" id="PF00476">
    <property type="entry name" value="DNA_pol_A"/>
    <property type="match status" value="1"/>
</dbReference>
<name>A0A9P0BEB5_BRAAE</name>
<evidence type="ECO:0000256" key="14">
    <source>
        <dbReference type="ARBA" id="ARBA00031966"/>
    </source>
</evidence>
<protein>
    <recommendedName>
        <fullName evidence="5">DNA polymerase subunit gamma-1</fullName>
        <ecNumber evidence="4">2.7.7.7</ecNumber>
    </recommendedName>
    <alternativeName>
        <fullName evidence="14">Mitochondrial DNA polymerase catalytic subunit</fullName>
    </alternativeName>
</protein>
<dbReference type="OrthoDB" id="5588663at2759"/>
<evidence type="ECO:0000256" key="7">
    <source>
        <dbReference type="ARBA" id="ARBA00022695"/>
    </source>
</evidence>
<dbReference type="Gene3D" id="3.30.420.390">
    <property type="match status" value="1"/>
</dbReference>